<dbReference type="Gene3D" id="2.170.270.10">
    <property type="entry name" value="SET domain"/>
    <property type="match status" value="1"/>
</dbReference>
<dbReference type="PANTHER" id="PTHR12197">
    <property type="entry name" value="HISTONE-LYSINE N-METHYLTRANSFERASE SMYD"/>
    <property type="match status" value="1"/>
</dbReference>
<dbReference type="Gene3D" id="1.25.40.10">
    <property type="entry name" value="Tetratricopeptide repeat domain"/>
    <property type="match status" value="1"/>
</dbReference>
<sequence>MQDSFFQKFSNIQLTEIENKGKGIIATKQIEAGNYLVKNHMHQFYIIILKQNIVHIVTKEKQKKNYFGVLDANTHIIVMKIVKKKIGVLHKFECNLLVESKQEINKFSETVLLVTRIMARRYLESHNIISQQESTFNDLLLTCSNRDLFSKERLENFGYMAMLLFRFLPKEIKMEHTDIIDIFCRLSVNGFTIVNIDLQPIGFGFYPKASFMNHSCNPNCVAVFSSNEIHIRTISNIETEEECSISYIELMNSTQMRKKQLLNDYLFDCKCKKCQDPQQKIIDSLLENDILNPDQKLQSEQLFLKHKNKINQTENEKELEKMFEDLEKALAIFNNNENAIRCKHSIKKIALINSLIDISVDLKKWTRAKELCSSSIETFELVYPEYFPTLGYRYSMLGKLSWYLFDDYFAVQTLRKSLKIVAVSHGIDHPLYKKINDLVIQTETFNLRNLSIK</sequence>
<evidence type="ECO:0000313" key="3">
    <source>
        <dbReference type="EMBL" id="KAJ5079441.1"/>
    </source>
</evidence>
<dbReference type="InterPro" id="IPR011990">
    <property type="entry name" value="TPR-like_helical_dom_sf"/>
</dbReference>
<organism evidence="3 4">
    <name type="scientific">Anaeramoeba ignava</name>
    <name type="common">Anaerobic marine amoeba</name>
    <dbReference type="NCBI Taxonomy" id="1746090"/>
    <lineage>
        <taxon>Eukaryota</taxon>
        <taxon>Metamonada</taxon>
        <taxon>Anaeramoebidae</taxon>
        <taxon>Anaeramoeba</taxon>
    </lineage>
</organism>
<evidence type="ECO:0000256" key="1">
    <source>
        <dbReference type="SAM" id="Coils"/>
    </source>
</evidence>
<dbReference type="InterPro" id="IPR001214">
    <property type="entry name" value="SET_dom"/>
</dbReference>
<dbReference type="PROSITE" id="PS50280">
    <property type="entry name" value="SET"/>
    <property type="match status" value="1"/>
</dbReference>
<dbReference type="InterPro" id="IPR046341">
    <property type="entry name" value="SET_dom_sf"/>
</dbReference>
<dbReference type="SMART" id="SM00317">
    <property type="entry name" value="SET"/>
    <property type="match status" value="1"/>
</dbReference>
<keyword evidence="4" id="KW-1185">Reference proteome</keyword>
<dbReference type="GO" id="GO:0005634">
    <property type="term" value="C:nucleus"/>
    <property type="evidence" value="ECO:0007669"/>
    <property type="project" value="TreeGrafter"/>
</dbReference>
<dbReference type="AlphaFoldDB" id="A0A9Q0LVJ4"/>
<evidence type="ECO:0000259" key="2">
    <source>
        <dbReference type="PROSITE" id="PS50280"/>
    </source>
</evidence>
<keyword evidence="1" id="KW-0175">Coiled coil</keyword>
<comment type="caution">
    <text evidence="3">The sequence shown here is derived from an EMBL/GenBank/DDBJ whole genome shotgun (WGS) entry which is preliminary data.</text>
</comment>
<dbReference type="Proteomes" id="UP001149090">
    <property type="component" value="Unassembled WGS sequence"/>
</dbReference>
<dbReference type="OMA" id="LHMKLGK"/>
<dbReference type="InterPro" id="IPR050869">
    <property type="entry name" value="H3K4_H4K5_MeTrfase"/>
</dbReference>
<accession>A0A9Q0LVJ4</accession>
<dbReference type="OrthoDB" id="265717at2759"/>
<dbReference type="Pfam" id="PF00856">
    <property type="entry name" value="SET"/>
    <property type="match status" value="1"/>
</dbReference>
<feature type="coiled-coil region" evidence="1">
    <location>
        <begin position="309"/>
        <end position="336"/>
    </location>
</feature>
<feature type="domain" description="SET" evidence="2">
    <location>
        <begin position="10"/>
        <end position="248"/>
    </location>
</feature>
<reference evidence="3" key="1">
    <citation type="submission" date="2022-10" db="EMBL/GenBank/DDBJ databases">
        <title>Novel sulphate-reducing endosymbionts in the free-living metamonad Anaeramoeba.</title>
        <authorList>
            <person name="Jerlstrom-Hultqvist J."/>
            <person name="Cepicka I."/>
            <person name="Gallot-Lavallee L."/>
            <person name="Salas-Leiva D."/>
            <person name="Curtis B.A."/>
            <person name="Zahonova K."/>
            <person name="Pipaliya S."/>
            <person name="Dacks J."/>
            <person name="Roger A.J."/>
        </authorList>
    </citation>
    <scope>NUCLEOTIDE SEQUENCE</scope>
    <source>
        <strain evidence="3">BMAN</strain>
    </source>
</reference>
<evidence type="ECO:0000313" key="4">
    <source>
        <dbReference type="Proteomes" id="UP001149090"/>
    </source>
</evidence>
<dbReference type="EMBL" id="JAPDFW010000033">
    <property type="protein sequence ID" value="KAJ5079441.1"/>
    <property type="molecule type" value="Genomic_DNA"/>
</dbReference>
<name>A0A9Q0LVJ4_ANAIG</name>
<protein>
    <submittedName>
        <fullName evidence="3">Histone-lysine n-methyltransferase ashr1</fullName>
    </submittedName>
</protein>
<dbReference type="SUPFAM" id="SSF82199">
    <property type="entry name" value="SET domain"/>
    <property type="match status" value="1"/>
</dbReference>
<dbReference type="PANTHER" id="PTHR12197:SF251">
    <property type="entry name" value="EG:BACR7C10.4 PROTEIN"/>
    <property type="match status" value="1"/>
</dbReference>
<gene>
    <name evidence="3" type="ORF">M0811_04462</name>
</gene>
<proteinExistence type="predicted"/>